<gene>
    <name evidence="1" type="ORF">XaavBphi31_36</name>
</gene>
<organism evidence="1 2">
    <name type="scientific">Xanthomonas phage Xaa_vB_phi31</name>
    <dbReference type="NCBI Taxonomy" id="2776752"/>
    <lineage>
        <taxon>Viruses</taxon>
        <taxon>Duplodnaviria</taxon>
        <taxon>Heunggongvirae</taxon>
        <taxon>Uroviricota</taxon>
        <taxon>Caudoviricetes</taxon>
        <taxon>Autographivirales</taxon>
        <taxon>Autonotataviridae</taxon>
        <taxon>Gujervirinae</taxon>
        <taxon>Pazvirus</taxon>
        <taxon>Pazvirus 31</taxon>
    </lineage>
</organism>
<reference evidence="1" key="1">
    <citation type="submission" date="2020-08" db="EMBL/GenBank/DDBJ databases">
        <authorList>
            <person name="Nguyen N.T.T."/>
            <person name="Holtappels D."/>
            <person name="Doan T.T.K."/>
            <person name="Pham H.K.N."/>
            <person name="Wagemans J."/>
        </authorList>
    </citation>
    <scope>NUCLEOTIDE SEQUENCE</scope>
</reference>
<dbReference type="EMBL" id="MT951568">
    <property type="protein sequence ID" value="QOI69533.1"/>
    <property type="molecule type" value="Genomic_DNA"/>
</dbReference>
<proteinExistence type="predicted"/>
<keyword evidence="2" id="KW-1185">Reference proteome</keyword>
<name>A0A868C0J8_9CAUD</name>
<evidence type="ECO:0000313" key="1">
    <source>
        <dbReference type="EMBL" id="QOI69533.1"/>
    </source>
</evidence>
<accession>A0A868C0J8</accession>
<protein>
    <submittedName>
        <fullName evidence="1">Uncharacterized protein</fullName>
    </submittedName>
</protein>
<evidence type="ECO:0000313" key="2">
    <source>
        <dbReference type="Proteomes" id="UP000671943"/>
    </source>
</evidence>
<dbReference type="Proteomes" id="UP000671943">
    <property type="component" value="Segment"/>
</dbReference>
<sequence>MNPSPRLVLRHGSGSFLSSEFWYTYNTGETMSLISVPVPADNLSPDAIKKIEAKLGGMANPQINSGTSHLEAGQKLGVQLVLRILRDGWHNQ</sequence>